<feature type="binding site" evidence="19">
    <location>
        <position position="46"/>
    </location>
    <ligand>
        <name>ATP</name>
        <dbReference type="ChEBI" id="CHEBI:30616"/>
    </ligand>
</feature>
<reference evidence="22" key="3">
    <citation type="submission" date="2025-09" db="UniProtKB">
        <authorList>
            <consortium name="Ensembl"/>
        </authorList>
    </citation>
    <scope>IDENTIFICATION</scope>
</reference>
<evidence type="ECO:0000256" key="13">
    <source>
        <dbReference type="ARBA" id="ARBA00022842"/>
    </source>
</evidence>
<evidence type="ECO:0000256" key="14">
    <source>
        <dbReference type="ARBA" id="ARBA00022990"/>
    </source>
</evidence>
<dbReference type="InterPro" id="IPR017441">
    <property type="entry name" value="Protein_kinase_ATP_BS"/>
</dbReference>
<evidence type="ECO:0000256" key="18">
    <source>
        <dbReference type="ARBA" id="ARBA00048679"/>
    </source>
</evidence>
<dbReference type="GeneTree" id="ENSGT00940000162134"/>
<keyword evidence="10 19" id="KW-0547">Nucleotide-binding</keyword>
<dbReference type="FunFam" id="3.30.200.20:FF:000114">
    <property type="entry name" value="serine/threonine-protein kinase OSR1 isoform X1"/>
    <property type="match status" value="1"/>
</dbReference>
<evidence type="ECO:0000256" key="10">
    <source>
        <dbReference type="ARBA" id="ARBA00022741"/>
    </source>
</evidence>
<feature type="region of interest" description="Disordered" evidence="20">
    <location>
        <begin position="393"/>
        <end position="424"/>
    </location>
</feature>
<keyword evidence="6" id="KW-0723">Serine/threonine-protein kinase</keyword>
<keyword evidence="5" id="KW-0963">Cytoplasm</keyword>
<comment type="cofactor">
    <cofactor evidence="1">
        <name>Mg(2+)</name>
        <dbReference type="ChEBI" id="CHEBI:18420"/>
    </cofactor>
</comment>
<evidence type="ECO:0000256" key="5">
    <source>
        <dbReference type="ARBA" id="ARBA00022490"/>
    </source>
</evidence>
<dbReference type="CDD" id="cd06610">
    <property type="entry name" value="STKc_OSR1_SPAK"/>
    <property type="match status" value="1"/>
</dbReference>
<evidence type="ECO:0000256" key="4">
    <source>
        <dbReference type="ARBA" id="ARBA00012513"/>
    </source>
</evidence>
<evidence type="ECO:0000256" key="1">
    <source>
        <dbReference type="ARBA" id="ARBA00001946"/>
    </source>
</evidence>
<evidence type="ECO:0000256" key="6">
    <source>
        <dbReference type="ARBA" id="ARBA00022527"/>
    </source>
</evidence>
<comment type="similarity">
    <text evidence="3">Belongs to the protein kinase superfamily. STE Ser/Thr protein kinase family. STE20 subfamily.</text>
</comment>
<dbReference type="GO" id="GO:0006884">
    <property type="term" value="P:cell volume homeostasis"/>
    <property type="evidence" value="ECO:0007669"/>
    <property type="project" value="Ensembl"/>
</dbReference>
<feature type="compositionally biased region" description="Acidic residues" evidence="20">
    <location>
        <begin position="334"/>
        <end position="348"/>
    </location>
</feature>
<reference evidence="22 23" key="1">
    <citation type="journal article" date="2020" name="Nat. Commun.">
        <title>Donkey genomes provide new insights into domestication and selection for coat color.</title>
        <authorList>
            <person name="Wang"/>
            <person name="C."/>
            <person name="Li"/>
            <person name="H."/>
            <person name="Guo"/>
            <person name="Y."/>
            <person name="Huang"/>
            <person name="J."/>
            <person name="Sun"/>
            <person name="Y."/>
            <person name="Min"/>
            <person name="J."/>
            <person name="Wang"/>
            <person name="J."/>
            <person name="Fang"/>
            <person name="X."/>
            <person name="Zhao"/>
            <person name="Z."/>
            <person name="Wang"/>
            <person name="S."/>
            <person name="Zhang"/>
            <person name="Y."/>
            <person name="Liu"/>
            <person name="Q."/>
            <person name="Jiang"/>
            <person name="Q."/>
            <person name="Wang"/>
            <person name="X."/>
            <person name="Guo"/>
            <person name="Y."/>
            <person name="Yang"/>
            <person name="C."/>
            <person name="Wang"/>
            <person name="Y."/>
            <person name="Tian"/>
            <person name="F."/>
            <person name="Zhuang"/>
            <person name="G."/>
            <person name="Fan"/>
            <person name="Y."/>
            <person name="Gao"/>
            <person name="Q."/>
            <person name="Li"/>
            <person name="Y."/>
            <person name="Ju"/>
            <person name="Z."/>
            <person name="Li"/>
            <person name="J."/>
            <person name="Li"/>
            <person name="R."/>
            <person name="Hou"/>
            <person name="M."/>
            <person name="Yang"/>
            <person name="G."/>
            <person name="Liu"/>
            <person name="G."/>
            <person name="Liu"/>
            <person name="W."/>
            <person name="Guo"/>
            <person name="J."/>
            <person name="Pan"/>
            <person name="S."/>
            <person name="Fan"/>
            <person name="G."/>
            <person name="Zhang"/>
            <person name="W."/>
            <person name="Zhang"/>
            <person name="R."/>
            <person name="Yu"/>
            <person name="J."/>
            <person name="Zhang"/>
            <person name="X."/>
            <person name="Yin"/>
            <person name="Q."/>
            <person name="Ji"/>
            <person name="C."/>
            <person name="Jin"/>
            <person name="Y."/>
            <person name="Yue"/>
            <person name="G."/>
            <person name="Liu"/>
            <person name="M."/>
            <person name="Xu"/>
            <person name="J."/>
            <person name="Liu"/>
            <person name="S."/>
            <person name="Jordana"/>
            <person name="J."/>
            <person name="Noce"/>
            <person name="A."/>
            <person name="Amills"/>
            <person name="M."/>
            <person name="Wu"/>
            <person name="D.D."/>
            <person name="Li"/>
            <person name="S."/>
            <person name="Zhou"/>
            <person name="X. and Zhong"/>
            <person name="J."/>
        </authorList>
    </citation>
    <scope>NUCLEOTIDE SEQUENCE [LARGE SCALE GENOMIC DNA]</scope>
</reference>
<dbReference type="InterPro" id="IPR024678">
    <property type="entry name" value="Kinase_OSR1/WNK_CCT"/>
</dbReference>
<evidence type="ECO:0000256" key="9">
    <source>
        <dbReference type="ARBA" id="ARBA00022723"/>
    </source>
</evidence>
<evidence type="ECO:0000256" key="11">
    <source>
        <dbReference type="ARBA" id="ARBA00022777"/>
    </source>
</evidence>
<dbReference type="SUPFAM" id="SSF56112">
    <property type="entry name" value="Protein kinase-like (PK-like)"/>
    <property type="match status" value="1"/>
</dbReference>
<evidence type="ECO:0000313" key="22">
    <source>
        <dbReference type="Ensembl" id="ENSEASP00005010605.1"/>
    </source>
</evidence>
<comment type="catalytic activity">
    <reaction evidence="18">
        <text>L-seryl-[protein] + ATP = O-phospho-L-seryl-[protein] + ADP + H(+)</text>
        <dbReference type="Rhea" id="RHEA:17989"/>
        <dbReference type="Rhea" id="RHEA-COMP:9863"/>
        <dbReference type="Rhea" id="RHEA-COMP:11604"/>
        <dbReference type="ChEBI" id="CHEBI:15378"/>
        <dbReference type="ChEBI" id="CHEBI:29999"/>
        <dbReference type="ChEBI" id="CHEBI:30616"/>
        <dbReference type="ChEBI" id="CHEBI:83421"/>
        <dbReference type="ChEBI" id="CHEBI:456216"/>
        <dbReference type="EC" id="2.7.11.1"/>
    </reaction>
</comment>
<dbReference type="AlphaFoldDB" id="A0A8C4LNG2"/>
<keyword evidence="9" id="KW-0479">Metal-binding</keyword>
<accession>A0A8C4LNG2</accession>
<dbReference type="InterPro" id="IPR011009">
    <property type="entry name" value="Kinase-like_dom_sf"/>
</dbReference>
<feature type="compositionally biased region" description="Basic and acidic residues" evidence="20">
    <location>
        <begin position="560"/>
        <end position="570"/>
    </location>
</feature>
<proteinExistence type="inferred from homology"/>
<dbReference type="FunFam" id="1.10.510.10:FF:000068">
    <property type="entry name" value="STE20/SPS1-related proline-alanine-rich protein kinase"/>
    <property type="match status" value="1"/>
</dbReference>
<evidence type="ECO:0000256" key="16">
    <source>
        <dbReference type="ARBA" id="ARBA00042936"/>
    </source>
</evidence>
<evidence type="ECO:0000256" key="15">
    <source>
        <dbReference type="ARBA" id="ARBA00040079"/>
    </source>
</evidence>
<keyword evidence="14" id="KW-0007">Acetylation</keyword>
<dbReference type="GO" id="GO:0004674">
    <property type="term" value="F:protein serine/threonine kinase activity"/>
    <property type="evidence" value="ECO:0007669"/>
    <property type="project" value="UniProtKB-KW"/>
</dbReference>
<dbReference type="GO" id="GO:1901380">
    <property type="term" value="P:negative regulation of potassium ion transmembrane transport"/>
    <property type="evidence" value="ECO:0007669"/>
    <property type="project" value="Ensembl"/>
</dbReference>
<comment type="subcellular location">
    <subcellularLocation>
        <location evidence="2">Cytoplasm</location>
    </subcellularLocation>
</comment>
<dbReference type="PROSITE" id="PS50011">
    <property type="entry name" value="PROTEIN_KINASE_DOM"/>
    <property type="match status" value="1"/>
</dbReference>
<protein>
    <recommendedName>
        <fullName evidence="15">Serine/threonine-protein kinase OSR1</fullName>
        <ecNumber evidence="4">2.7.11.1</ecNumber>
    </recommendedName>
    <alternativeName>
        <fullName evidence="16">Oxidative stress-responsive 1 protein</fullName>
    </alternativeName>
</protein>
<dbReference type="GO" id="GO:0038116">
    <property type="term" value="P:chemokine (C-C motif) ligand 21 signaling pathway"/>
    <property type="evidence" value="ECO:0007669"/>
    <property type="project" value="Ensembl"/>
</dbReference>
<dbReference type="InterPro" id="IPR050629">
    <property type="entry name" value="STE20/SPS1-PAK"/>
</dbReference>
<dbReference type="GO" id="GO:0070294">
    <property type="term" value="P:renal sodium ion absorption"/>
    <property type="evidence" value="ECO:0007669"/>
    <property type="project" value="Ensembl"/>
</dbReference>
<keyword evidence="13" id="KW-0460">Magnesium</keyword>
<keyword evidence="12 19" id="KW-0067">ATP-binding</keyword>
<dbReference type="GO" id="GO:0019870">
    <property type="term" value="F:potassium channel inhibitor activity"/>
    <property type="evidence" value="ECO:0007669"/>
    <property type="project" value="Ensembl"/>
</dbReference>
<keyword evidence="7" id="KW-0597">Phosphoprotein</keyword>
<dbReference type="EC" id="2.7.11.1" evidence="4"/>
<comment type="catalytic activity">
    <reaction evidence="17">
        <text>L-threonyl-[protein] + ATP = O-phospho-L-threonyl-[protein] + ADP + H(+)</text>
        <dbReference type="Rhea" id="RHEA:46608"/>
        <dbReference type="Rhea" id="RHEA-COMP:11060"/>
        <dbReference type="Rhea" id="RHEA-COMP:11605"/>
        <dbReference type="ChEBI" id="CHEBI:15378"/>
        <dbReference type="ChEBI" id="CHEBI:30013"/>
        <dbReference type="ChEBI" id="CHEBI:30616"/>
        <dbReference type="ChEBI" id="CHEBI:61977"/>
        <dbReference type="ChEBI" id="CHEBI:456216"/>
        <dbReference type="EC" id="2.7.11.1"/>
    </reaction>
</comment>
<gene>
    <name evidence="22" type="primary">OXSR1</name>
</gene>
<dbReference type="GO" id="GO:0071476">
    <property type="term" value="P:cellular hypotonic response"/>
    <property type="evidence" value="ECO:0007669"/>
    <property type="project" value="Ensembl"/>
</dbReference>
<dbReference type="GO" id="GO:0071805">
    <property type="term" value="P:potassium ion transmembrane transport"/>
    <property type="evidence" value="ECO:0007669"/>
    <property type="project" value="Ensembl"/>
</dbReference>
<evidence type="ECO:0000256" key="2">
    <source>
        <dbReference type="ARBA" id="ARBA00004496"/>
    </source>
</evidence>
<feature type="region of interest" description="Disordered" evidence="20">
    <location>
        <begin position="315"/>
        <end position="360"/>
    </location>
</feature>
<dbReference type="InterPro" id="IPR000719">
    <property type="entry name" value="Prot_kinase_dom"/>
</dbReference>
<dbReference type="SMART" id="SM00220">
    <property type="entry name" value="S_TKc"/>
    <property type="match status" value="1"/>
</dbReference>
<dbReference type="GO" id="GO:0010820">
    <property type="term" value="P:positive regulation of T cell chemotaxis"/>
    <property type="evidence" value="ECO:0007669"/>
    <property type="project" value="Ensembl"/>
</dbReference>
<dbReference type="GO" id="GO:0005524">
    <property type="term" value="F:ATP binding"/>
    <property type="evidence" value="ECO:0007669"/>
    <property type="project" value="UniProtKB-UniRule"/>
</dbReference>
<name>A0A8C4LNG2_EQUAS</name>
<dbReference type="GO" id="GO:0019901">
    <property type="term" value="F:protein kinase binding"/>
    <property type="evidence" value="ECO:0007669"/>
    <property type="project" value="Ensembl"/>
</dbReference>
<evidence type="ECO:0000256" key="12">
    <source>
        <dbReference type="ARBA" id="ARBA00022840"/>
    </source>
</evidence>
<dbReference type="PANTHER" id="PTHR48012:SF1">
    <property type="entry name" value="SERINE_THREONINE-PROTEIN KINASE OSR1"/>
    <property type="match status" value="1"/>
</dbReference>
<organism evidence="22 23">
    <name type="scientific">Equus asinus</name>
    <name type="common">Donkey</name>
    <name type="synonym">Equus africanus asinus</name>
    <dbReference type="NCBI Taxonomy" id="9793"/>
    <lineage>
        <taxon>Eukaryota</taxon>
        <taxon>Metazoa</taxon>
        <taxon>Chordata</taxon>
        <taxon>Craniata</taxon>
        <taxon>Vertebrata</taxon>
        <taxon>Euteleostomi</taxon>
        <taxon>Mammalia</taxon>
        <taxon>Eutheria</taxon>
        <taxon>Laurasiatheria</taxon>
        <taxon>Perissodactyla</taxon>
        <taxon>Equidae</taxon>
        <taxon>Equus</taxon>
    </lineage>
</organism>
<evidence type="ECO:0000256" key="19">
    <source>
        <dbReference type="PROSITE-ProRule" id="PRU10141"/>
    </source>
</evidence>
<evidence type="ECO:0000256" key="7">
    <source>
        <dbReference type="ARBA" id="ARBA00022553"/>
    </source>
</evidence>
<sequence length="570" mass="63188">MSEDSSALPWSINRDDYELQEVIGSGATAVVQAAYCAPKKEKVAIKRINLEKCQTSMDELLKEIQAMSQCHHPNIVSYYTSFVVKDELWLVMKLLSGGSVLDIIKHIVAKGEHKSGVLDEPTIATILREVLEGLEYLHKNGQIHRDVKAGNILLGEDGSVQIADFGVSAFLATGGDITRNKVRKTFVGTPCWMAPEVMEQVRGYDFKADIWSFGITAIELATGAAPYHKYPPMKVLMLTLQNDPPSLETGVQDKEMLKKYGKSFRKMISLCLQKDPEKRPTAAELLRHKFFQKAKNKEFLQEKLLQRAPTISERAKKVRRVPGSSGRLHKTEDGGWEWSDDEFDEESEEGKAAISQLRSPRVKESLSNSELFPATDPVGTLLQVPEQISAHLPQPAGQMPAQPTQVSLPPPAEPAKTAQALSSGAGSQETKIPISLVLRLRNSKKELNDIRFEFTPGRDTAEGVSQELISAGLVDGRDLVIGNYFVLCPCVPVSLSMYLGPRKPDFDSTEQVQWFLVLLKYWGQVLGTVPSEKGNFTSEFALQPLMIVSESTPRSLGDSGRSDNRSHRLK</sequence>
<keyword evidence="8" id="KW-0808">Transferase</keyword>
<feature type="region of interest" description="Disordered" evidence="20">
    <location>
        <begin position="551"/>
        <end position="570"/>
    </location>
</feature>
<dbReference type="GO" id="GO:0044325">
    <property type="term" value="F:transmembrane transporter binding"/>
    <property type="evidence" value="ECO:0007669"/>
    <property type="project" value="Ensembl"/>
</dbReference>
<dbReference type="Pfam" id="PF00069">
    <property type="entry name" value="Pkinase"/>
    <property type="match status" value="1"/>
</dbReference>
<reference evidence="22" key="2">
    <citation type="submission" date="2025-08" db="UniProtKB">
        <authorList>
            <consortium name="Ensembl"/>
        </authorList>
    </citation>
    <scope>IDENTIFICATION</scope>
</reference>
<evidence type="ECO:0000256" key="3">
    <source>
        <dbReference type="ARBA" id="ARBA00008874"/>
    </source>
</evidence>
<dbReference type="Pfam" id="PF12202">
    <property type="entry name" value="OSR1_C"/>
    <property type="match status" value="1"/>
</dbReference>
<dbReference type="GO" id="GO:0006979">
    <property type="term" value="P:response to oxidative stress"/>
    <property type="evidence" value="ECO:0007669"/>
    <property type="project" value="Ensembl"/>
</dbReference>
<dbReference type="GO" id="GO:0038146">
    <property type="term" value="P:chemokine (C-X-C motif) ligand 12 signaling pathway"/>
    <property type="evidence" value="ECO:0007669"/>
    <property type="project" value="Ensembl"/>
</dbReference>
<evidence type="ECO:0000256" key="17">
    <source>
        <dbReference type="ARBA" id="ARBA00047899"/>
    </source>
</evidence>
<keyword evidence="23" id="KW-1185">Reference proteome</keyword>
<dbReference type="PROSITE" id="PS00107">
    <property type="entry name" value="PROTEIN_KINASE_ATP"/>
    <property type="match status" value="1"/>
</dbReference>
<evidence type="ECO:0000256" key="20">
    <source>
        <dbReference type="SAM" id="MobiDB-lite"/>
    </source>
</evidence>
<dbReference type="GO" id="GO:0000287">
    <property type="term" value="F:magnesium ion binding"/>
    <property type="evidence" value="ECO:0007669"/>
    <property type="project" value="Ensembl"/>
</dbReference>
<evidence type="ECO:0000313" key="23">
    <source>
        <dbReference type="Proteomes" id="UP000694387"/>
    </source>
</evidence>
<dbReference type="Gene3D" id="3.10.20.90">
    <property type="entry name" value="Phosphatidylinositol 3-kinase Catalytic Subunit, Chain A, domain 1"/>
    <property type="match status" value="1"/>
</dbReference>
<dbReference type="Proteomes" id="UP000694387">
    <property type="component" value="Chromosome 21"/>
</dbReference>
<dbReference type="GO" id="GO:0071474">
    <property type="term" value="P:cellular hyperosmotic response"/>
    <property type="evidence" value="ECO:0007669"/>
    <property type="project" value="Ensembl"/>
</dbReference>
<dbReference type="PANTHER" id="PTHR48012">
    <property type="entry name" value="STERILE20-LIKE KINASE, ISOFORM B-RELATED"/>
    <property type="match status" value="1"/>
</dbReference>
<dbReference type="GO" id="GO:0009410">
    <property type="term" value="P:response to xenobiotic stimulus"/>
    <property type="evidence" value="ECO:0007669"/>
    <property type="project" value="Ensembl"/>
</dbReference>
<dbReference type="GO" id="GO:0007231">
    <property type="term" value="P:osmosensory signaling pathway"/>
    <property type="evidence" value="ECO:0007669"/>
    <property type="project" value="Ensembl"/>
</dbReference>
<dbReference type="Gene3D" id="3.30.200.20">
    <property type="entry name" value="Phosphorylase Kinase, domain 1"/>
    <property type="match status" value="1"/>
</dbReference>
<evidence type="ECO:0000259" key="21">
    <source>
        <dbReference type="PROSITE" id="PS50011"/>
    </source>
</evidence>
<keyword evidence="11" id="KW-0418">Kinase</keyword>
<dbReference type="Gene3D" id="1.10.510.10">
    <property type="entry name" value="Transferase(Phosphotransferase) domain 1"/>
    <property type="match status" value="1"/>
</dbReference>
<evidence type="ECO:0000256" key="8">
    <source>
        <dbReference type="ARBA" id="ARBA00022679"/>
    </source>
</evidence>
<dbReference type="GO" id="GO:0042802">
    <property type="term" value="F:identical protein binding"/>
    <property type="evidence" value="ECO:0007669"/>
    <property type="project" value="Ensembl"/>
</dbReference>
<dbReference type="GO" id="GO:0005829">
    <property type="term" value="C:cytosol"/>
    <property type="evidence" value="ECO:0007669"/>
    <property type="project" value="Ensembl"/>
</dbReference>
<feature type="domain" description="Protein kinase" evidence="21">
    <location>
        <begin position="17"/>
        <end position="291"/>
    </location>
</feature>
<dbReference type="Ensembl" id="ENSEAST00005011543.2">
    <property type="protein sequence ID" value="ENSEASP00005010605.1"/>
    <property type="gene ID" value="ENSEASG00005007524.2"/>
</dbReference>